<dbReference type="GO" id="GO:0009045">
    <property type="term" value="F:xylose isomerase activity"/>
    <property type="evidence" value="ECO:0007669"/>
    <property type="project" value="UniProtKB-UniRule"/>
</dbReference>
<evidence type="ECO:0000256" key="11">
    <source>
        <dbReference type="ARBA" id="ARBA00033659"/>
    </source>
</evidence>
<feature type="binding site" evidence="12">
    <location>
        <position position="220"/>
    </location>
    <ligand>
        <name>Mg(2+)</name>
        <dbReference type="ChEBI" id="CHEBI:18420"/>
        <label>2</label>
    </ligand>
</feature>
<keyword evidence="9 12" id="KW-0413">Isomerase</keyword>
<organism evidence="16 17">
    <name type="scientific">Labedella populi</name>
    <dbReference type="NCBI Taxonomy" id="2498850"/>
    <lineage>
        <taxon>Bacteria</taxon>
        <taxon>Bacillati</taxon>
        <taxon>Actinomycetota</taxon>
        <taxon>Actinomycetes</taxon>
        <taxon>Micrococcales</taxon>
        <taxon>Microbacteriaceae</taxon>
        <taxon>Labedella</taxon>
    </lineage>
</organism>
<dbReference type="GO" id="GO:0000287">
    <property type="term" value="F:magnesium ion binding"/>
    <property type="evidence" value="ECO:0007669"/>
    <property type="project" value="UniProtKB-UniRule"/>
</dbReference>
<feature type="active site" evidence="12">
    <location>
        <position position="54"/>
    </location>
</feature>
<protein>
    <recommendedName>
        <fullName evidence="5 12">Xylose isomerase</fullName>
        <ecNumber evidence="4 12">5.3.1.5</ecNumber>
    </recommendedName>
</protein>
<accession>A0A3S4AUV6</accession>
<evidence type="ECO:0000256" key="13">
    <source>
        <dbReference type="RuleBase" id="RU000609"/>
    </source>
</evidence>
<dbReference type="InterPro" id="IPR013022">
    <property type="entry name" value="Xyl_isomerase-like_TIM-brl"/>
</dbReference>
<keyword evidence="7 12" id="KW-0859">Xylose metabolism</keyword>
<comment type="subcellular location">
    <subcellularLocation>
        <location evidence="1 12 14">Cytoplasm</location>
    </subcellularLocation>
</comment>
<evidence type="ECO:0000256" key="4">
    <source>
        <dbReference type="ARBA" id="ARBA00011958"/>
    </source>
</evidence>
<dbReference type="NCBIfam" id="TIGR02631">
    <property type="entry name" value="xylA_Arthro"/>
    <property type="match status" value="1"/>
</dbReference>
<evidence type="ECO:0000256" key="9">
    <source>
        <dbReference type="ARBA" id="ARBA00023235"/>
    </source>
</evidence>
<evidence type="ECO:0000256" key="14">
    <source>
        <dbReference type="RuleBase" id="RU000610"/>
    </source>
</evidence>
<reference evidence="16 17" key="1">
    <citation type="submission" date="2018-12" db="EMBL/GenBank/DDBJ databases">
        <authorList>
            <person name="Li F."/>
        </authorList>
    </citation>
    <scope>NUCLEOTIDE SEQUENCE [LARGE SCALE GENOMIC DNA]</scope>
    <source>
        <strain evidence="16 17">8H24J-4-2</strain>
    </source>
</reference>
<dbReference type="EMBL" id="RZNC01000001">
    <property type="protein sequence ID" value="RWZ67899.1"/>
    <property type="molecule type" value="Genomic_DNA"/>
</dbReference>
<evidence type="ECO:0000256" key="12">
    <source>
        <dbReference type="HAMAP-Rule" id="MF_00455"/>
    </source>
</evidence>
<dbReference type="EC" id="5.3.1.5" evidence="4 12"/>
<dbReference type="Gene3D" id="3.20.20.150">
    <property type="entry name" value="Divalent-metal-dependent TIM barrel enzymes"/>
    <property type="match status" value="1"/>
</dbReference>
<dbReference type="InterPro" id="IPR036237">
    <property type="entry name" value="Xyl_isomerase-like_sf"/>
</dbReference>
<dbReference type="PROSITE" id="PS51415">
    <property type="entry name" value="XYLOSE_ISOMERASE"/>
    <property type="match status" value="1"/>
</dbReference>
<evidence type="ECO:0000256" key="2">
    <source>
        <dbReference type="ARBA" id="ARBA00005765"/>
    </source>
</evidence>
<keyword evidence="12" id="KW-0460">Magnesium</keyword>
<dbReference type="SUPFAM" id="SSF51658">
    <property type="entry name" value="Xylose isomerase-like"/>
    <property type="match status" value="1"/>
</dbReference>
<evidence type="ECO:0000256" key="3">
    <source>
        <dbReference type="ARBA" id="ARBA00011881"/>
    </source>
</evidence>
<dbReference type="InterPro" id="IPR001998">
    <property type="entry name" value="Xylose_isomerase"/>
</dbReference>
<comment type="cofactor">
    <cofactor evidence="12">
        <name>Mg(2+)</name>
        <dbReference type="ChEBI" id="CHEBI:18420"/>
    </cofactor>
    <text evidence="12">Binds 2 magnesium ions per subunit.</text>
</comment>
<dbReference type="PRINTS" id="PR00688">
    <property type="entry name" value="XYLOSISMRASE"/>
</dbReference>
<evidence type="ECO:0000313" key="16">
    <source>
        <dbReference type="EMBL" id="RWZ67899.1"/>
    </source>
</evidence>
<dbReference type="GO" id="GO:0005737">
    <property type="term" value="C:cytoplasm"/>
    <property type="evidence" value="ECO:0007669"/>
    <property type="project" value="UniProtKB-SubCell"/>
</dbReference>
<comment type="caution">
    <text evidence="16">The sequence shown here is derived from an EMBL/GenBank/DDBJ whole genome shotgun (WGS) entry which is preliminary data.</text>
</comment>
<dbReference type="PANTHER" id="PTHR48408:SF1">
    <property type="entry name" value="XYLOSE ISOMERASE"/>
    <property type="match status" value="1"/>
</dbReference>
<evidence type="ECO:0000256" key="8">
    <source>
        <dbReference type="ARBA" id="ARBA00022723"/>
    </source>
</evidence>
<feature type="binding site" evidence="12">
    <location>
        <position position="217"/>
    </location>
    <ligand>
        <name>Mg(2+)</name>
        <dbReference type="ChEBI" id="CHEBI:18420"/>
        <label>2</label>
    </ligand>
</feature>
<evidence type="ECO:0000313" key="17">
    <source>
        <dbReference type="Proteomes" id="UP000288603"/>
    </source>
</evidence>
<evidence type="ECO:0000256" key="5">
    <source>
        <dbReference type="ARBA" id="ARBA00018232"/>
    </source>
</evidence>
<dbReference type="Pfam" id="PF01261">
    <property type="entry name" value="AP_endonuc_2"/>
    <property type="match status" value="1"/>
</dbReference>
<dbReference type="PANTHER" id="PTHR48408">
    <property type="match status" value="1"/>
</dbReference>
<evidence type="ECO:0000259" key="15">
    <source>
        <dbReference type="Pfam" id="PF01261"/>
    </source>
</evidence>
<dbReference type="HAMAP" id="MF_00455">
    <property type="entry name" value="Xylose_isom_A"/>
    <property type="match status" value="1"/>
</dbReference>
<dbReference type="OrthoDB" id="9763981at2"/>
<sequence>MSLTPTPADRFSFGLWTIGYTGADPFGGPTREALDVVRGVEKLAELGAYGLTFHDDDLFAFGSSDAERQTQIDRLKKVLADTGIVVPMVTTNLFSAPVFKDGGFTSNDRAVRRFALRKVLRNIDLAAELGAKTFVMWGGREGAEYDAAKDIHAALERYREAVNLLGDYVTDKGYDIRFAIEPKPNEPRGDILLPTVGHAIAFINTLERPELVGVNPEVGHEQMAGLNFTAGIAQALYQGKLFHIDLNGQRGIKYDQDLVFGHGDLQNAFSLVDLLEHGGVNGGPAYDGPRHFDYKPSRTEGDEGVWESAAANMRMYLLLKERAQAFRADPEVQEALEASRVAELRTPTLGEGESYDDFLADRSAYEDFDADAYFHGKGFGFVRLQQLALEHLMGARD</sequence>
<feature type="binding site" evidence="12">
    <location>
        <position position="217"/>
    </location>
    <ligand>
        <name>Mg(2+)</name>
        <dbReference type="ChEBI" id="CHEBI:18420"/>
        <label>1</label>
    </ligand>
</feature>
<evidence type="ECO:0000256" key="10">
    <source>
        <dbReference type="ARBA" id="ARBA00023277"/>
    </source>
</evidence>
<dbReference type="Proteomes" id="UP000288603">
    <property type="component" value="Unassembled WGS sequence"/>
</dbReference>
<keyword evidence="17" id="KW-1185">Reference proteome</keyword>
<comment type="caution">
    <text evidence="12">Lacks conserved residue(s) required for the propagation of feature annotation.</text>
</comment>
<feature type="binding site" evidence="12">
    <location>
        <position position="181"/>
    </location>
    <ligand>
        <name>Mg(2+)</name>
        <dbReference type="ChEBI" id="CHEBI:18420"/>
        <label>1</label>
    </ligand>
</feature>
<keyword evidence="8 12" id="KW-0479">Metal-binding</keyword>
<name>A0A3S4AUV6_9MICO</name>
<comment type="subunit">
    <text evidence="3 12 14">Homotetramer.</text>
</comment>
<evidence type="ECO:0000256" key="6">
    <source>
        <dbReference type="ARBA" id="ARBA00022490"/>
    </source>
</evidence>
<keyword evidence="10 12" id="KW-0119">Carbohydrate metabolism</keyword>
<gene>
    <name evidence="12" type="primary">xylA</name>
    <name evidence="16" type="ORF">ELQ92_01125</name>
</gene>
<feature type="binding site" evidence="12">
    <location>
        <position position="293"/>
    </location>
    <ligand>
        <name>Mg(2+)</name>
        <dbReference type="ChEBI" id="CHEBI:18420"/>
        <label>1</label>
    </ligand>
</feature>
<dbReference type="RefSeq" id="WP_128497129.1">
    <property type="nucleotide sequence ID" value="NZ_RZNC01000001.1"/>
</dbReference>
<evidence type="ECO:0000256" key="1">
    <source>
        <dbReference type="ARBA" id="ARBA00004496"/>
    </source>
</evidence>
<feature type="domain" description="Xylose isomerase-like TIM barrel" evidence="15">
    <location>
        <begin position="40"/>
        <end position="280"/>
    </location>
</feature>
<comment type="similarity">
    <text evidence="2 12 13">Belongs to the xylose isomerase family.</text>
</comment>
<keyword evidence="6 12" id="KW-0963">Cytoplasm</keyword>
<feature type="binding site" evidence="12">
    <location>
        <position position="245"/>
    </location>
    <ligand>
        <name>Mg(2+)</name>
        <dbReference type="ChEBI" id="CHEBI:18420"/>
        <label>1</label>
    </ligand>
</feature>
<dbReference type="GO" id="GO:0042732">
    <property type="term" value="P:D-xylose metabolic process"/>
    <property type="evidence" value="ECO:0007669"/>
    <property type="project" value="UniProtKB-UniRule"/>
</dbReference>
<comment type="catalytic activity">
    <reaction evidence="11 12 13">
        <text>alpha-D-xylose = alpha-D-xylulofuranose</text>
        <dbReference type="Rhea" id="RHEA:22816"/>
        <dbReference type="ChEBI" id="CHEBI:28518"/>
        <dbReference type="ChEBI" id="CHEBI:188998"/>
        <dbReference type="EC" id="5.3.1.5"/>
    </reaction>
</comment>
<evidence type="ECO:0000256" key="7">
    <source>
        <dbReference type="ARBA" id="ARBA00022629"/>
    </source>
</evidence>
<dbReference type="InterPro" id="IPR013453">
    <property type="entry name" value="XylA_actinobac"/>
</dbReference>
<dbReference type="AlphaFoldDB" id="A0A3S4AUV6"/>
<proteinExistence type="inferred from homology"/>
<feature type="active site" evidence="12">
    <location>
        <position position="57"/>
    </location>
</feature>